<evidence type="ECO:0008006" key="3">
    <source>
        <dbReference type="Google" id="ProtNLM"/>
    </source>
</evidence>
<keyword evidence="2" id="KW-1185">Reference proteome</keyword>
<name>A0ABS8Z7G0_9PSEU</name>
<dbReference type="Proteomes" id="UP001521150">
    <property type="component" value="Unassembled WGS sequence"/>
</dbReference>
<organism evidence="1 2">
    <name type="scientific">Kibdelosporangium philippinense</name>
    <dbReference type="NCBI Taxonomy" id="211113"/>
    <lineage>
        <taxon>Bacteria</taxon>
        <taxon>Bacillati</taxon>
        <taxon>Actinomycetota</taxon>
        <taxon>Actinomycetes</taxon>
        <taxon>Pseudonocardiales</taxon>
        <taxon>Pseudonocardiaceae</taxon>
        <taxon>Kibdelosporangium</taxon>
    </lineage>
</organism>
<protein>
    <recommendedName>
        <fullName evidence="3">Beta-lactamase</fullName>
    </recommendedName>
</protein>
<dbReference type="EMBL" id="JAJVCN010000001">
    <property type="protein sequence ID" value="MCE7002508.1"/>
    <property type="molecule type" value="Genomic_DNA"/>
</dbReference>
<comment type="caution">
    <text evidence="1">The sequence shown here is derived from an EMBL/GenBank/DDBJ whole genome shotgun (WGS) entry which is preliminary data.</text>
</comment>
<evidence type="ECO:0000313" key="1">
    <source>
        <dbReference type="EMBL" id="MCE7002508.1"/>
    </source>
</evidence>
<reference evidence="1 2" key="1">
    <citation type="submission" date="2021-12" db="EMBL/GenBank/DDBJ databases">
        <title>Genome sequence of Kibdelosporangium philippinense ATCC 49844.</title>
        <authorList>
            <person name="Fedorov E.A."/>
            <person name="Omeragic M."/>
            <person name="Shalygina K.F."/>
            <person name="Maclea K.S."/>
        </authorList>
    </citation>
    <scope>NUCLEOTIDE SEQUENCE [LARGE SCALE GENOMIC DNA]</scope>
    <source>
        <strain evidence="1 2">ATCC 49844</strain>
    </source>
</reference>
<gene>
    <name evidence="1" type="ORF">LWC34_06640</name>
</gene>
<sequence length="61" mass="6552">MADEPQAPVGGVKDSGFGHFGSQWGAEFFRIYGDNVPIVVCLRSCEVNGPIVREVIACAVR</sequence>
<evidence type="ECO:0000313" key="2">
    <source>
        <dbReference type="Proteomes" id="UP001521150"/>
    </source>
</evidence>
<accession>A0ABS8Z7G0</accession>
<proteinExistence type="predicted"/>